<dbReference type="AlphaFoldDB" id="A0A1R3T379"/>
<gene>
    <name evidence="4" type="ORF">PSM36_1723</name>
</gene>
<proteinExistence type="predicted"/>
<evidence type="ECO:0000313" key="5">
    <source>
        <dbReference type="Proteomes" id="UP000187464"/>
    </source>
</evidence>
<dbReference type="Pfam" id="PF06180">
    <property type="entry name" value="CbiK"/>
    <property type="match status" value="1"/>
</dbReference>
<dbReference type="PIRSF" id="PIRSF033579">
    <property type="entry name" value="Anaer_Co_chel"/>
    <property type="match status" value="1"/>
</dbReference>
<name>A0A1R3T379_9BACT</name>
<dbReference type="InterPro" id="IPR010388">
    <property type="entry name" value="Anaerobic_Co-chelatase"/>
</dbReference>
<feature type="binding site" evidence="2">
    <location>
        <position position="178"/>
    </location>
    <ligand>
        <name>Co(2+)</name>
        <dbReference type="ChEBI" id="CHEBI:48828"/>
    </ligand>
</feature>
<dbReference type="GO" id="GO:0019251">
    <property type="term" value="P:anaerobic cobalamin biosynthetic process"/>
    <property type="evidence" value="ECO:0007669"/>
    <property type="project" value="InterPro"/>
</dbReference>
<feature type="signal peptide" evidence="3">
    <location>
        <begin position="1"/>
        <end position="19"/>
    </location>
</feature>
<keyword evidence="3" id="KW-0732">Signal</keyword>
<dbReference type="GO" id="GO:0016852">
    <property type="term" value="F:sirohydrochlorin cobaltochelatase activity"/>
    <property type="evidence" value="ECO:0007669"/>
    <property type="project" value="InterPro"/>
</dbReference>
<reference evidence="4 5" key="1">
    <citation type="submission" date="2016-08" db="EMBL/GenBank/DDBJ databases">
        <authorList>
            <person name="Seilhamer J.J."/>
        </authorList>
    </citation>
    <scope>NUCLEOTIDE SEQUENCE [LARGE SCALE GENOMIC DNA]</scope>
    <source>
        <strain evidence="4">M3/6</strain>
    </source>
</reference>
<evidence type="ECO:0000313" key="4">
    <source>
        <dbReference type="EMBL" id="SCD20542.1"/>
    </source>
</evidence>
<evidence type="ECO:0000256" key="1">
    <source>
        <dbReference type="PIRSR" id="PIRSR033579-1"/>
    </source>
</evidence>
<dbReference type="CDD" id="cd03412">
    <property type="entry name" value="CbiK_N"/>
    <property type="match status" value="1"/>
</dbReference>
<dbReference type="Proteomes" id="UP000187464">
    <property type="component" value="Chromosome I"/>
</dbReference>
<sequence length="308" mass="34946">MKTIFTSFFMLLTTFGLLAHGGGNYEHSDFFGSMQIGDKAAILMVHFGTTHDDTRALTIDVLNDRVKQQFPDLEVREAYTSRIVIKRLGDRSIIKADPLEVLQQLKSEGYTHILIQSSTIIDGKEMESLERNAAEVKDQFKEVRVGNPLLYDPDDYEAVIAAITKGADKNLAYVLVGHGTYDSTTAQYAMLDYMLKAKGHQNFFVGTIEGYPEYDDMLAQLQQSGLKKVVLVPFMFVAGEHAKNDIEGDWKEELEKAGYTVEVKMQGLGENVEIQDIFINHLKFKTRHRKLDIMEKKAKYRQTGEKED</sequence>
<keyword evidence="5" id="KW-1185">Reference proteome</keyword>
<dbReference type="GO" id="GO:0046872">
    <property type="term" value="F:metal ion binding"/>
    <property type="evidence" value="ECO:0007669"/>
    <property type="project" value="UniProtKB-KW"/>
</dbReference>
<feature type="active site" description="Proton acceptor" evidence="1">
    <location>
        <position position="178"/>
    </location>
</feature>
<dbReference type="RefSeq" id="WP_076930551.1">
    <property type="nucleotide sequence ID" value="NZ_LT605205.1"/>
</dbReference>
<evidence type="ECO:0000256" key="3">
    <source>
        <dbReference type="SAM" id="SignalP"/>
    </source>
</evidence>
<dbReference type="KEGG" id="psac:PSM36_1723"/>
<dbReference type="SUPFAM" id="SSF53800">
    <property type="entry name" value="Chelatase"/>
    <property type="match status" value="1"/>
</dbReference>
<dbReference type="PANTHER" id="PTHR33542">
    <property type="entry name" value="SIROHYDROCHLORIN FERROCHELATASE, CHLOROPLASTIC"/>
    <property type="match status" value="1"/>
</dbReference>
<feature type="chain" id="PRO_5010365809" evidence="3">
    <location>
        <begin position="20"/>
        <end position="308"/>
    </location>
</feature>
<keyword evidence="2" id="KW-0479">Metal-binding</keyword>
<accession>A0A1R3T379</accession>
<dbReference type="EMBL" id="LT605205">
    <property type="protein sequence ID" value="SCD20542.1"/>
    <property type="molecule type" value="Genomic_DNA"/>
</dbReference>
<feature type="binding site" evidence="2">
    <location>
        <position position="209"/>
    </location>
    <ligand>
        <name>Co(2+)</name>
        <dbReference type="ChEBI" id="CHEBI:48828"/>
    </ligand>
</feature>
<feature type="binding site" evidence="2">
    <location>
        <position position="241"/>
    </location>
    <ligand>
        <name>Co(2+)</name>
        <dbReference type="ChEBI" id="CHEBI:48828"/>
    </ligand>
</feature>
<dbReference type="PANTHER" id="PTHR33542:SF3">
    <property type="entry name" value="SIROHYDROCHLORIN FERROCHELATASE, CHLOROPLASTIC"/>
    <property type="match status" value="1"/>
</dbReference>
<dbReference type="InterPro" id="IPR050963">
    <property type="entry name" value="Sirohydro_Cobaltochel/CbiX"/>
</dbReference>
<protein>
    <submittedName>
        <fullName evidence="4">Cobalt chelatase (CbiK)</fullName>
    </submittedName>
</protein>
<keyword evidence="2" id="KW-0170">Cobalt</keyword>
<dbReference type="STRING" id="1642647.PSM36_1723"/>
<dbReference type="CDD" id="cd03413">
    <property type="entry name" value="CbiK_C"/>
    <property type="match status" value="1"/>
</dbReference>
<dbReference type="Gene3D" id="3.40.50.1400">
    <property type="match status" value="2"/>
</dbReference>
<evidence type="ECO:0000256" key="2">
    <source>
        <dbReference type="PIRSR" id="PIRSR033579-3"/>
    </source>
</evidence>
<organism evidence="4 5">
    <name type="scientific">Proteiniphilum saccharofermentans</name>
    <dbReference type="NCBI Taxonomy" id="1642647"/>
    <lineage>
        <taxon>Bacteria</taxon>
        <taxon>Pseudomonadati</taxon>
        <taxon>Bacteroidota</taxon>
        <taxon>Bacteroidia</taxon>
        <taxon>Bacteroidales</taxon>
        <taxon>Dysgonomonadaceae</taxon>
        <taxon>Proteiniphilum</taxon>
    </lineage>
</organism>